<sequence>MRTNKARAGRIRTTFPAQIHPDGGPTVSGYILNISKFGFRLRLAALAIGDRVSVDCEGLSSKGQIVWAHGTEAGGRFLESLRMEPSIGRL</sequence>
<evidence type="ECO:0000313" key="2">
    <source>
        <dbReference type="EMBL" id="QNN65269.1"/>
    </source>
</evidence>
<dbReference type="Proteomes" id="UP000515955">
    <property type="component" value="Chromosome"/>
</dbReference>
<dbReference type="KEGG" id="srhi:H9L12_01060"/>
<dbReference type="InterPro" id="IPR009875">
    <property type="entry name" value="PilZ_domain"/>
</dbReference>
<evidence type="ECO:0000259" key="1">
    <source>
        <dbReference type="Pfam" id="PF07238"/>
    </source>
</evidence>
<proteinExistence type="predicted"/>
<accession>A0A7G9SBP4</accession>
<dbReference type="Pfam" id="PF07238">
    <property type="entry name" value="PilZ"/>
    <property type="match status" value="1"/>
</dbReference>
<organism evidence="2 3">
    <name type="scientific">Sphingomonas rhizophila</name>
    <dbReference type="NCBI Taxonomy" id="2071607"/>
    <lineage>
        <taxon>Bacteria</taxon>
        <taxon>Pseudomonadati</taxon>
        <taxon>Pseudomonadota</taxon>
        <taxon>Alphaproteobacteria</taxon>
        <taxon>Sphingomonadales</taxon>
        <taxon>Sphingomonadaceae</taxon>
        <taxon>Sphingomonas</taxon>
    </lineage>
</organism>
<evidence type="ECO:0000313" key="3">
    <source>
        <dbReference type="Proteomes" id="UP000515955"/>
    </source>
</evidence>
<protein>
    <submittedName>
        <fullName evidence="2">PilZ domain-containing protein</fullName>
    </submittedName>
</protein>
<dbReference type="GO" id="GO:0035438">
    <property type="term" value="F:cyclic-di-GMP binding"/>
    <property type="evidence" value="ECO:0007669"/>
    <property type="project" value="InterPro"/>
</dbReference>
<keyword evidence="3" id="KW-1185">Reference proteome</keyword>
<dbReference type="AlphaFoldDB" id="A0A7G9SBP4"/>
<feature type="domain" description="PilZ" evidence="1">
    <location>
        <begin position="6"/>
        <end position="77"/>
    </location>
</feature>
<dbReference type="SUPFAM" id="SSF141371">
    <property type="entry name" value="PilZ domain-like"/>
    <property type="match status" value="1"/>
</dbReference>
<reference evidence="2 3" key="1">
    <citation type="submission" date="2020-08" db="EMBL/GenBank/DDBJ databases">
        <title>Genome sequence of Sphingomonas rhizophila KACC 19189T.</title>
        <authorList>
            <person name="Hyun D.-W."/>
            <person name="Bae J.-W."/>
        </authorList>
    </citation>
    <scope>NUCLEOTIDE SEQUENCE [LARGE SCALE GENOMIC DNA]</scope>
    <source>
        <strain evidence="2 3">KACC 19189</strain>
    </source>
</reference>
<gene>
    <name evidence="2" type="ORF">H9L12_01060</name>
</gene>
<name>A0A7G9SBP4_9SPHN</name>
<dbReference type="EMBL" id="CP060717">
    <property type="protein sequence ID" value="QNN65269.1"/>
    <property type="molecule type" value="Genomic_DNA"/>
</dbReference>